<accession>A0A1X7M556</accession>
<dbReference type="AlphaFoldDB" id="A0A1X7M556"/>
<feature type="transmembrane region" description="Helical" evidence="1">
    <location>
        <begin position="14"/>
        <end position="37"/>
    </location>
</feature>
<keyword evidence="1" id="KW-1133">Transmembrane helix</keyword>
<name>A0A1X7M556_9BURK</name>
<organism evidence="2 3">
    <name type="scientific">Paraburkholderia susongensis</name>
    <dbReference type="NCBI Taxonomy" id="1515439"/>
    <lineage>
        <taxon>Bacteria</taxon>
        <taxon>Pseudomonadati</taxon>
        <taxon>Pseudomonadota</taxon>
        <taxon>Betaproteobacteria</taxon>
        <taxon>Burkholderiales</taxon>
        <taxon>Burkholderiaceae</taxon>
        <taxon>Paraburkholderia</taxon>
    </lineage>
</organism>
<gene>
    <name evidence="2" type="ORF">SAMN06265784_1202</name>
</gene>
<protein>
    <submittedName>
        <fullName evidence="2">Uncharacterized protein</fullName>
    </submittedName>
</protein>
<evidence type="ECO:0000313" key="2">
    <source>
        <dbReference type="EMBL" id="SMG61181.1"/>
    </source>
</evidence>
<proteinExistence type="predicted"/>
<keyword evidence="1" id="KW-0812">Transmembrane</keyword>
<evidence type="ECO:0000256" key="1">
    <source>
        <dbReference type="SAM" id="Phobius"/>
    </source>
</evidence>
<sequence>MGQQSRLEIKQPQVAGTTLLLAMVRLQAMAIIMLRLVRRLQQVEIKQ</sequence>
<dbReference type="EMBL" id="FXAT01000020">
    <property type="protein sequence ID" value="SMG61181.1"/>
    <property type="molecule type" value="Genomic_DNA"/>
</dbReference>
<keyword evidence="1" id="KW-0472">Membrane</keyword>
<reference evidence="3" key="1">
    <citation type="submission" date="2017-04" db="EMBL/GenBank/DDBJ databases">
        <authorList>
            <person name="Varghese N."/>
            <person name="Submissions S."/>
        </authorList>
    </citation>
    <scope>NUCLEOTIDE SEQUENCE [LARGE SCALE GENOMIC DNA]</scope>
    <source>
        <strain evidence="3">LMG 29540</strain>
    </source>
</reference>
<dbReference type="Proteomes" id="UP000193228">
    <property type="component" value="Unassembled WGS sequence"/>
</dbReference>
<evidence type="ECO:0000313" key="3">
    <source>
        <dbReference type="Proteomes" id="UP000193228"/>
    </source>
</evidence>
<keyword evidence="3" id="KW-1185">Reference proteome</keyword>